<gene>
    <name evidence="1" type="ORF">BI380_11110</name>
</gene>
<keyword evidence="2" id="KW-1185">Reference proteome</keyword>
<organism evidence="1 2">
    <name type="scientific">Delftia tsuruhatensis</name>
    <dbReference type="NCBI Taxonomy" id="180282"/>
    <lineage>
        <taxon>Bacteria</taxon>
        <taxon>Pseudomonadati</taxon>
        <taxon>Pseudomonadota</taxon>
        <taxon>Betaproteobacteria</taxon>
        <taxon>Burkholderiales</taxon>
        <taxon>Comamonadaceae</taxon>
        <taxon>Delftia</taxon>
    </lineage>
</organism>
<evidence type="ECO:0000313" key="1">
    <source>
        <dbReference type="EMBL" id="AOV01867.1"/>
    </source>
</evidence>
<dbReference type="EMBL" id="CP017420">
    <property type="protein sequence ID" value="AOV01867.1"/>
    <property type="molecule type" value="Genomic_DNA"/>
</dbReference>
<reference evidence="1 2" key="1">
    <citation type="submission" date="2016-09" db="EMBL/GenBank/DDBJ databases">
        <title>Complete genome sequence of Deltia acidovorans CM13 isolated from murine proximal colonic tissue.</title>
        <authorList>
            <person name="Saffarian A."/>
        </authorList>
    </citation>
    <scope>NUCLEOTIDE SEQUENCE [LARGE SCALE GENOMIC DNA]</scope>
    <source>
        <strain evidence="1 2">CM13</strain>
    </source>
</reference>
<evidence type="ECO:0000313" key="2">
    <source>
        <dbReference type="Proteomes" id="UP000095607"/>
    </source>
</evidence>
<name>A0ABN4SHP5_9BURK</name>
<dbReference type="RefSeq" id="WP_046240262.1">
    <property type="nucleotide sequence ID" value="NZ_CBCSDN010000019.1"/>
</dbReference>
<dbReference type="Proteomes" id="UP000095607">
    <property type="component" value="Chromosome"/>
</dbReference>
<proteinExistence type="predicted"/>
<protein>
    <submittedName>
        <fullName evidence="1">Uncharacterized protein</fullName>
    </submittedName>
</protein>
<sequence>MDDDEILMYDDELDAAKAAVQRLGGAKKVGEMLYPEKTPEAAARYLLDALNPSRSERLNPGQVLLLMRKAREIGFHGLTAYFMREAGYAPPVPLDPVTETARLAHTLERVMGTALQVAAQLERLKGSKA</sequence>
<accession>A0ABN4SHP5</accession>